<evidence type="ECO:0000256" key="1">
    <source>
        <dbReference type="SAM" id="Phobius"/>
    </source>
</evidence>
<organism evidence="2 3">
    <name type="scientific">Silvibacterium bohemicum</name>
    <dbReference type="NCBI Taxonomy" id="1577686"/>
    <lineage>
        <taxon>Bacteria</taxon>
        <taxon>Pseudomonadati</taxon>
        <taxon>Acidobacteriota</taxon>
        <taxon>Terriglobia</taxon>
        <taxon>Terriglobales</taxon>
        <taxon>Acidobacteriaceae</taxon>
        <taxon>Silvibacterium</taxon>
    </lineage>
</organism>
<keyword evidence="1" id="KW-0472">Membrane</keyword>
<accession>A0A841K3C4</accession>
<keyword evidence="3" id="KW-1185">Reference proteome</keyword>
<proteinExistence type="predicted"/>
<reference evidence="2 3" key="1">
    <citation type="submission" date="2020-08" db="EMBL/GenBank/DDBJ databases">
        <title>Genomic Encyclopedia of Type Strains, Phase IV (KMG-IV): sequencing the most valuable type-strain genomes for metagenomic binning, comparative biology and taxonomic classification.</title>
        <authorList>
            <person name="Goeker M."/>
        </authorList>
    </citation>
    <scope>NUCLEOTIDE SEQUENCE [LARGE SCALE GENOMIC DNA]</scope>
    <source>
        <strain evidence="2 3">DSM 103733</strain>
    </source>
</reference>
<evidence type="ECO:0000313" key="2">
    <source>
        <dbReference type="EMBL" id="MBB6144754.1"/>
    </source>
</evidence>
<feature type="transmembrane region" description="Helical" evidence="1">
    <location>
        <begin position="61"/>
        <end position="83"/>
    </location>
</feature>
<dbReference type="EMBL" id="JACHEK010000005">
    <property type="protein sequence ID" value="MBB6144754.1"/>
    <property type="molecule type" value="Genomic_DNA"/>
</dbReference>
<keyword evidence="1" id="KW-1133">Transmembrane helix</keyword>
<protein>
    <submittedName>
        <fullName evidence="2">Uncharacterized protein</fullName>
    </submittedName>
</protein>
<gene>
    <name evidence="2" type="ORF">HNQ77_002710</name>
</gene>
<comment type="caution">
    <text evidence="2">The sequence shown here is derived from an EMBL/GenBank/DDBJ whole genome shotgun (WGS) entry which is preliminary data.</text>
</comment>
<sequence length="129" mass="13928">MNTPGTGEPRPAGTSVDPDLVRALAGLDVEANMLVVQRTRRTVMAAANELRAAKLRSRRQVGLILLAVGTLVMLLTPAIWVVADDLFGGEHFQDPPALAISLVVTFFSTIFAALVVTWRHRESSGREGH</sequence>
<feature type="transmembrane region" description="Helical" evidence="1">
    <location>
        <begin position="95"/>
        <end position="116"/>
    </location>
</feature>
<evidence type="ECO:0000313" key="3">
    <source>
        <dbReference type="Proteomes" id="UP000538666"/>
    </source>
</evidence>
<dbReference type="OrthoDB" id="123299at2"/>
<dbReference type="RefSeq" id="WP_050059675.1">
    <property type="nucleotide sequence ID" value="NZ_JACHEK010000005.1"/>
</dbReference>
<name>A0A841K3C4_9BACT</name>
<keyword evidence="1" id="KW-0812">Transmembrane</keyword>
<dbReference type="Proteomes" id="UP000538666">
    <property type="component" value="Unassembled WGS sequence"/>
</dbReference>
<dbReference type="AlphaFoldDB" id="A0A841K3C4"/>